<dbReference type="GO" id="GO:0003713">
    <property type="term" value="F:transcription coactivator activity"/>
    <property type="evidence" value="ECO:0007669"/>
    <property type="project" value="TreeGrafter"/>
</dbReference>
<protein>
    <recommendedName>
        <fullName evidence="8">Mediator of RNA polymerase II transcription subunit 27</fullName>
    </recommendedName>
</protein>
<dbReference type="VEuPathDB" id="VectorBase:GPAI006162"/>
<evidence type="ECO:0000256" key="3">
    <source>
        <dbReference type="ARBA" id="ARBA00023015"/>
    </source>
</evidence>
<evidence type="ECO:0000313" key="7">
    <source>
        <dbReference type="Proteomes" id="UP000092445"/>
    </source>
</evidence>
<comment type="subcellular location">
    <subcellularLocation>
        <location evidence="1">Nucleus</location>
    </subcellularLocation>
</comment>
<dbReference type="EnsemblMetazoa" id="GPAI006162-RA">
    <property type="protein sequence ID" value="GPAI006162-PA"/>
    <property type="gene ID" value="GPAI006162"/>
</dbReference>
<evidence type="ECO:0000256" key="1">
    <source>
        <dbReference type="ARBA" id="ARBA00004123"/>
    </source>
</evidence>
<dbReference type="Pfam" id="PF11571">
    <property type="entry name" value="Med27"/>
    <property type="match status" value="1"/>
</dbReference>
<reference evidence="7" key="1">
    <citation type="submission" date="2014-03" db="EMBL/GenBank/DDBJ databases">
        <authorList>
            <person name="Aksoy S."/>
            <person name="Warren W."/>
            <person name="Wilson R.K."/>
        </authorList>
    </citation>
    <scope>NUCLEOTIDE SEQUENCE [LARGE SCALE GENOMIC DNA]</scope>
    <source>
        <strain evidence="7">IAEA</strain>
    </source>
</reference>
<evidence type="ECO:0000256" key="2">
    <source>
        <dbReference type="ARBA" id="ARBA00008048"/>
    </source>
</evidence>
<dbReference type="AlphaFoldDB" id="A0A1A9Z7E7"/>
<accession>A0A1A9Z7E7</accession>
<dbReference type="STRING" id="7398.A0A1A9Z7E7"/>
<evidence type="ECO:0008006" key="8">
    <source>
        <dbReference type="Google" id="ProtNLM"/>
    </source>
</evidence>
<keyword evidence="3" id="KW-0805">Transcription regulation</keyword>
<evidence type="ECO:0000256" key="5">
    <source>
        <dbReference type="ARBA" id="ARBA00023242"/>
    </source>
</evidence>
<keyword evidence="4" id="KW-0804">Transcription</keyword>
<comment type="similarity">
    <text evidence="2">Belongs to the Mediator complex subunit 27 family.</text>
</comment>
<reference evidence="6" key="2">
    <citation type="submission" date="2020-05" db="UniProtKB">
        <authorList>
            <consortium name="EnsemblMetazoa"/>
        </authorList>
    </citation>
    <scope>IDENTIFICATION</scope>
    <source>
        <strain evidence="6">IAEA</strain>
    </source>
</reference>
<dbReference type="PANTHER" id="PTHR13130">
    <property type="entry name" value="34 KDA TRANSCRIPTIONAL CO-ACTIVATOR-RELATED"/>
    <property type="match status" value="1"/>
</dbReference>
<dbReference type="GO" id="GO:0016592">
    <property type="term" value="C:mediator complex"/>
    <property type="evidence" value="ECO:0007669"/>
    <property type="project" value="InterPro"/>
</dbReference>
<dbReference type="Proteomes" id="UP000092445">
    <property type="component" value="Unassembled WGS sequence"/>
</dbReference>
<sequence>MEKLNFTLGAVRNLRSSVRQCFEKLADGSPEQNEENNAKFLLEFQENFSDINHQIKELEGIINSLQVPPAPYYLGNTTYLAQETTQDRQALYSQLVNSYKWIDKVSYYIADSFFMGIKLFCCFQVHDHSLLAYNNLNVNSLRRSYIYNSQKRGRVQCSTCNTPDPDHVLKAALVCKGVLIEWVSVKGFDEHIDFDDLFAESRYAVFRKVQENTQAAMLHFFSPTLPDLAIKSYMAWFHSYSRLFVEPCKRCGKFLANGLPPTWRDLRTLEPYHEECKN</sequence>
<keyword evidence="7" id="KW-1185">Reference proteome</keyword>
<dbReference type="PANTHER" id="PTHR13130:SF4">
    <property type="entry name" value="MEDIATOR OF RNA POLYMERASE II TRANSCRIPTION SUBUNIT 27"/>
    <property type="match status" value="1"/>
</dbReference>
<keyword evidence="5" id="KW-0539">Nucleus</keyword>
<name>A0A1A9Z7E7_GLOPL</name>
<organism evidence="6 7">
    <name type="scientific">Glossina pallidipes</name>
    <name type="common">Tsetse fly</name>
    <dbReference type="NCBI Taxonomy" id="7398"/>
    <lineage>
        <taxon>Eukaryota</taxon>
        <taxon>Metazoa</taxon>
        <taxon>Ecdysozoa</taxon>
        <taxon>Arthropoda</taxon>
        <taxon>Hexapoda</taxon>
        <taxon>Insecta</taxon>
        <taxon>Pterygota</taxon>
        <taxon>Neoptera</taxon>
        <taxon>Endopterygota</taxon>
        <taxon>Diptera</taxon>
        <taxon>Brachycera</taxon>
        <taxon>Muscomorpha</taxon>
        <taxon>Hippoboscoidea</taxon>
        <taxon>Glossinidae</taxon>
        <taxon>Glossina</taxon>
    </lineage>
</organism>
<evidence type="ECO:0000256" key="4">
    <source>
        <dbReference type="ARBA" id="ARBA00023163"/>
    </source>
</evidence>
<dbReference type="InterPro" id="IPR021627">
    <property type="entry name" value="Mediator_Med27"/>
</dbReference>
<evidence type="ECO:0000313" key="6">
    <source>
        <dbReference type="EnsemblMetazoa" id="GPAI006162-PA"/>
    </source>
</evidence>
<dbReference type="GO" id="GO:0006357">
    <property type="term" value="P:regulation of transcription by RNA polymerase II"/>
    <property type="evidence" value="ECO:0007669"/>
    <property type="project" value="TreeGrafter"/>
</dbReference>
<proteinExistence type="inferred from homology"/>